<feature type="chain" id="PRO_5032846186" evidence="1">
    <location>
        <begin position="28"/>
        <end position="209"/>
    </location>
</feature>
<name>A0A839HJN4_9BURK</name>
<sequence length="209" mass="23288">MTVFSPLLRWIAPMLLSLGLMGPAAQADTGAPDALIKQLSTSVLDSIKADKGIQAGDVQKVMLLVDQKVLPYINFQRMTASAVGRNWRQASPEQQKRLQEEFKTLLVRTYAGALSEVRDQTIELKPLRAKPEDTEVIVRSEVRGRGEPIQLDYRMEKVDSGWKIYDVNVLGVWLVETYRASFAQEISASGIDGLIAKMAERNKALASKR</sequence>
<keyword evidence="1" id="KW-0732">Signal</keyword>
<dbReference type="PANTHER" id="PTHR36573">
    <property type="entry name" value="INTERMEMBRANE PHOSPHOLIPID TRANSPORT SYSTEM BINDING PROTEIN MLAC"/>
    <property type="match status" value="1"/>
</dbReference>
<evidence type="ECO:0000313" key="2">
    <source>
        <dbReference type="EMBL" id="MBB1162625.1"/>
    </source>
</evidence>
<dbReference type="Gene3D" id="1.10.10.640">
    <property type="entry name" value="phospholipid-binding protein"/>
    <property type="match status" value="1"/>
</dbReference>
<gene>
    <name evidence="2" type="ORF">H4F90_11610</name>
</gene>
<dbReference type="AlphaFoldDB" id="A0A839HJN4"/>
<protein>
    <submittedName>
        <fullName evidence="2">ABC transporter substrate-binding protein</fullName>
    </submittedName>
</protein>
<dbReference type="EMBL" id="JACIVI010000004">
    <property type="protein sequence ID" value="MBB1162625.1"/>
    <property type="molecule type" value="Genomic_DNA"/>
</dbReference>
<dbReference type="PIRSF" id="PIRSF004649">
    <property type="entry name" value="MlaC"/>
    <property type="match status" value="1"/>
</dbReference>
<accession>A0A839HJN4</accession>
<dbReference type="Pfam" id="PF05494">
    <property type="entry name" value="MlaC"/>
    <property type="match status" value="1"/>
</dbReference>
<reference evidence="2 3" key="1">
    <citation type="submission" date="2020-08" db="EMBL/GenBank/DDBJ databases">
        <title>Aquariorum lacteus gen. nov., sp. nov., a new member of the family Comamonadaceae, isolated from freshwater aquarium.</title>
        <authorList>
            <person name="Chun S.-J."/>
        </authorList>
    </citation>
    <scope>NUCLEOTIDE SEQUENCE [LARGE SCALE GENOMIC DNA]</scope>
    <source>
        <strain evidence="2 3">SJAQ100</strain>
    </source>
</reference>
<evidence type="ECO:0000313" key="3">
    <source>
        <dbReference type="Proteomes" id="UP000586093"/>
    </source>
</evidence>
<comment type="caution">
    <text evidence="2">The sequence shown here is derived from an EMBL/GenBank/DDBJ whole genome shotgun (WGS) entry which is preliminary data.</text>
</comment>
<proteinExistence type="predicted"/>
<feature type="signal peptide" evidence="1">
    <location>
        <begin position="1"/>
        <end position="27"/>
    </location>
</feature>
<dbReference type="PANTHER" id="PTHR36573:SF1">
    <property type="entry name" value="INTERMEMBRANE PHOSPHOLIPID TRANSPORT SYSTEM BINDING PROTEIN MLAC"/>
    <property type="match status" value="1"/>
</dbReference>
<dbReference type="RefSeq" id="WP_182664749.1">
    <property type="nucleotide sequence ID" value="NZ_JACIVI010000004.1"/>
</dbReference>
<dbReference type="InterPro" id="IPR008869">
    <property type="entry name" value="MlaC/ttg2D"/>
</dbReference>
<organism evidence="2 3">
    <name type="scientific">Aquariibacter albus</name>
    <dbReference type="NCBI Taxonomy" id="2759899"/>
    <lineage>
        <taxon>Bacteria</taxon>
        <taxon>Pseudomonadati</taxon>
        <taxon>Pseudomonadota</taxon>
        <taxon>Betaproteobacteria</taxon>
        <taxon>Burkholderiales</taxon>
        <taxon>Sphaerotilaceae</taxon>
        <taxon>Aquariibacter</taxon>
    </lineage>
</organism>
<keyword evidence="3" id="KW-1185">Reference proteome</keyword>
<dbReference type="Proteomes" id="UP000586093">
    <property type="component" value="Unassembled WGS sequence"/>
</dbReference>
<dbReference type="Gene3D" id="3.10.450.50">
    <property type="match status" value="1"/>
</dbReference>
<evidence type="ECO:0000256" key="1">
    <source>
        <dbReference type="SAM" id="SignalP"/>
    </source>
</evidence>